<name>A0A923LZF2_9FIRM</name>
<protein>
    <submittedName>
        <fullName evidence="1">Uncharacterized protein</fullName>
    </submittedName>
</protein>
<dbReference type="AlphaFoldDB" id="A0A923LZF2"/>
<organism evidence="1 2">
    <name type="scientific">Agathobaculum faecis</name>
    <dbReference type="NCBI Taxonomy" id="2763013"/>
    <lineage>
        <taxon>Bacteria</taxon>
        <taxon>Bacillati</taxon>
        <taxon>Bacillota</taxon>
        <taxon>Clostridia</taxon>
        <taxon>Eubacteriales</taxon>
        <taxon>Butyricicoccaceae</taxon>
        <taxon>Agathobaculum</taxon>
    </lineage>
</organism>
<gene>
    <name evidence="1" type="ORF">H8S45_15070</name>
</gene>
<sequence length="52" mass="5898">MSDKNMTVRELEVKAASVKYELDKLNRTAYGMTFDEVIKTLGRDSETEKSAP</sequence>
<dbReference type="Proteomes" id="UP000606499">
    <property type="component" value="Unassembled WGS sequence"/>
</dbReference>
<comment type="caution">
    <text evidence="1">The sequence shown here is derived from an EMBL/GenBank/DDBJ whole genome shotgun (WGS) entry which is preliminary data.</text>
</comment>
<evidence type="ECO:0000313" key="2">
    <source>
        <dbReference type="Proteomes" id="UP000606499"/>
    </source>
</evidence>
<proteinExistence type="predicted"/>
<reference evidence="1" key="1">
    <citation type="submission" date="2020-08" db="EMBL/GenBank/DDBJ databases">
        <title>Genome public.</title>
        <authorList>
            <person name="Liu C."/>
            <person name="Sun Q."/>
        </authorList>
    </citation>
    <scope>NUCLEOTIDE SEQUENCE</scope>
    <source>
        <strain evidence="1">NSJ-28</strain>
    </source>
</reference>
<dbReference type="EMBL" id="JACOPL010000029">
    <property type="protein sequence ID" value="MBC5726769.1"/>
    <property type="molecule type" value="Genomic_DNA"/>
</dbReference>
<evidence type="ECO:0000313" key="1">
    <source>
        <dbReference type="EMBL" id="MBC5726769.1"/>
    </source>
</evidence>
<dbReference type="RefSeq" id="WP_153802404.1">
    <property type="nucleotide sequence ID" value="NZ_JACOPL010000029.1"/>
</dbReference>
<keyword evidence="2" id="KW-1185">Reference proteome</keyword>
<accession>A0A923LZF2</accession>